<proteinExistence type="predicted"/>
<dbReference type="PANTHER" id="PTHR21240:SF28">
    <property type="entry name" value="ISO-OROTATE DECARBOXYLASE (EUROFUNG)"/>
    <property type="match status" value="1"/>
</dbReference>
<dbReference type="RefSeq" id="WP_378261590.1">
    <property type="nucleotide sequence ID" value="NZ_JBHUKR010000004.1"/>
</dbReference>
<accession>A0ABW5FN47</accession>
<evidence type="ECO:0000313" key="4">
    <source>
        <dbReference type="Proteomes" id="UP001597417"/>
    </source>
</evidence>
<evidence type="ECO:0000259" key="2">
    <source>
        <dbReference type="Pfam" id="PF04909"/>
    </source>
</evidence>
<dbReference type="Gene3D" id="3.20.20.140">
    <property type="entry name" value="Metal-dependent hydrolases"/>
    <property type="match status" value="1"/>
</dbReference>
<dbReference type="InterPro" id="IPR032465">
    <property type="entry name" value="ACMSD"/>
</dbReference>
<sequence length="321" mass="35605">MPKIDVHTHFLPEPYVETLVRHDINWTGGVDLAAWTPKAHLRFMDEWGIDVGVLSCLAETGVYFGDQREANELARNVNDIGADVVRRHPSRFGVFGALPLPGVDDALAEIDHIYDDLGLDGVYVVSQVDGTYVGDSRWDPVYDALDKRAATVLLHPVEPKETPDLPWQHWIGEYVFDTTRVFMTLVFNGILDRYPNINWILSHGGGAVPYLGHRMAAAPRVVAAYRELVRRPISEYLRAVYYDVAVADSQVQVNTMVDAVGTDRMLFGTDWIYADGLFDRTEIGEHDLTHLLGAGLGARVAGTNALRILPGVAERLEADAG</sequence>
<name>A0ABW5FN47_9PSEU</name>
<dbReference type="InterPro" id="IPR032466">
    <property type="entry name" value="Metal_Hydrolase"/>
</dbReference>
<keyword evidence="4" id="KW-1185">Reference proteome</keyword>
<dbReference type="Pfam" id="PF04909">
    <property type="entry name" value="Amidohydro_2"/>
    <property type="match status" value="1"/>
</dbReference>
<protein>
    <submittedName>
        <fullName evidence="3">Amidohydrolase family protein</fullName>
    </submittedName>
</protein>
<dbReference type="InterPro" id="IPR006680">
    <property type="entry name" value="Amidohydro-rel"/>
</dbReference>
<dbReference type="SUPFAM" id="SSF51556">
    <property type="entry name" value="Metallo-dependent hydrolases"/>
    <property type="match status" value="1"/>
</dbReference>
<evidence type="ECO:0000256" key="1">
    <source>
        <dbReference type="ARBA" id="ARBA00023239"/>
    </source>
</evidence>
<keyword evidence="1" id="KW-0456">Lyase</keyword>
<dbReference type="EMBL" id="JBHUKR010000004">
    <property type="protein sequence ID" value="MFD2415630.1"/>
    <property type="molecule type" value="Genomic_DNA"/>
</dbReference>
<feature type="domain" description="Amidohydrolase-related" evidence="2">
    <location>
        <begin position="4"/>
        <end position="310"/>
    </location>
</feature>
<reference evidence="4" key="1">
    <citation type="journal article" date="2019" name="Int. J. Syst. Evol. Microbiol.">
        <title>The Global Catalogue of Microorganisms (GCM) 10K type strain sequencing project: providing services to taxonomists for standard genome sequencing and annotation.</title>
        <authorList>
            <consortium name="The Broad Institute Genomics Platform"/>
            <consortium name="The Broad Institute Genome Sequencing Center for Infectious Disease"/>
            <person name="Wu L."/>
            <person name="Ma J."/>
        </authorList>
    </citation>
    <scope>NUCLEOTIDE SEQUENCE [LARGE SCALE GENOMIC DNA]</scope>
    <source>
        <strain evidence="4">CGMCC 4.7645</strain>
    </source>
</reference>
<dbReference type="PANTHER" id="PTHR21240">
    <property type="entry name" value="2-AMINO-3-CARBOXYLMUCONATE-6-SEMIALDEHYDE DECARBOXYLASE"/>
    <property type="match status" value="1"/>
</dbReference>
<evidence type="ECO:0000313" key="3">
    <source>
        <dbReference type="EMBL" id="MFD2415630.1"/>
    </source>
</evidence>
<comment type="caution">
    <text evidence="3">The sequence shown here is derived from an EMBL/GenBank/DDBJ whole genome shotgun (WGS) entry which is preliminary data.</text>
</comment>
<dbReference type="Proteomes" id="UP001597417">
    <property type="component" value="Unassembled WGS sequence"/>
</dbReference>
<organism evidence="3 4">
    <name type="scientific">Amycolatopsis pigmentata</name>
    <dbReference type="NCBI Taxonomy" id="450801"/>
    <lineage>
        <taxon>Bacteria</taxon>
        <taxon>Bacillati</taxon>
        <taxon>Actinomycetota</taxon>
        <taxon>Actinomycetes</taxon>
        <taxon>Pseudonocardiales</taxon>
        <taxon>Pseudonocardiaceae</taxon>
        <taxon>Amycolatopsis</taxon>
    </lineage>
</organism>
<gene>
    <name evidence="3" type="ORF">ACFSXZ_04730</name>
</gene>